<comment type="cofactor">
    <cofactor evidence="5">
        <name>FAD</name>
        <dbReference type="ChEBI" id="CHEBI:57692"/>
    </cofactor>
</comment>
<comment type="caution">
    <text evidence="8">The sequence shown here is derived from an EMBL/GenBank/DDBJ whole genome shotgun (WGS) entry which is preliminary data.</text>
</comment>
<evidence type="ECO:0000256" key="5">
    <source>
        <dbReference type="RuleBase" id="RU362125"/>
    </source>
</evidence>
<dbReference type="InterPro" id="IPR009100">
    <property type="entry name" value="AcylCoA_DH/oxidase_NM_dom_sf"/>
</dbReference>
<keyword evidence="2 5" id="KW-0285">Flavoprotein</keyword>
<dbReference type="InterPro" id="IPR009075">
    <property type="entry name" value="AcylCo_DH/oxidase_C"/>
</dbReference>
<evidence type="ECO:0000259" key="7">
    <source>
        <dbReference type="Pfam" id="PF02770"/>
    </source>
</evidence>
<evidence type="ECO:0008006" key="10">
    <source>
        <dbReference type="Google" id="ProtNLM"/>
    </source>
</evidence>
<evidence type="ECO:0000256" key="4">
    <source>
        <dbReference type="ARBA" id="ARBA00023002"/>
    </source>
</evidence>
<dbReference type="GO" id="GO:0033539">
    <property type="term" value="P:fatty acid beta-oxidation using acyl-CoA dehydrogenase"/>
    <property type="evidence" value="ECO:0007669"/>
    <property type="project" value="TreeGrafter"/>
</dbReference>
<dbReference type="GO" id="GO:0005737">
    <property type="term" value="C:cytoplasm"/>
    <property type="evidence" value="ECO:0007669"/>
    <property type="project" value="TreeGrafter"/>
</dbReference>
<evidence type="ECO:0000259" key="6">
    <source>
        <dbReference type="Pfam" id="PF00441"/>
    </source>
</evidence>
<dbReference type="InterPro" id="IPR006091">
    <property type="entry name" value="Acyl-CoA_Oxase/DH_mid-dom"/>
</dbReference>
<accession>A0A109JVP9</accession>
<dbReference type="AlphaFoldDB" id="A0A109JVP9"/>
<name>A0A109JVP9_9BRAD</name>
<reference evidence="8 9" key="1">
    <citation type="submission" date="2015-11" db="EMBL/GenBank/DDBJ databases">
        <title>Draft Genome Sequence of the Strain BR 10303 (Bradyrhizobium sp.) isolated from nodules of Centrolobium paraense.</title>
        <authorList>
            <person name="Zelli J.E."/>
            <person name="Simoes-Araujo J.L."/>
            <person name="Barauna A.C."/>
            <person name="Silva K."/>
        </authorList>
    </citation>
    <scope>NUCLEOTIDE SEQUENCE [LARGE SCALE GENOMIC DNA]</scope>
    <source>
        <strain evidence="8 9">BR 10303</strain>
    </source>
</reference>
<dbReference type="Pfam" id="PF00441">
    <property type="entry name" value="Acyl-CoA_dh_1"/>
    <property type="match status" value="1"/>
</dbReference>
<dbReference type="PANTHER" id="PTHR48083:SF2">
    <property type="entry name" value="MEDIUM-CHAIN SPECIFIC ACYL-COA DEHYDROGENASE, MITOCHONDRIAL"/>
    <property type="match status" value="1"/>
</dbReference>
<dbReference type="GO" id="GO:0003995">
    <property type="term" value="F:acyl-CoA dehydrogenase activity"/>
    <property type="evidence" value="ECO:0007669"/>
    <property type="project" value="TreeGrafter"/>
</dbReference>
<proteinExistence type="inferred from homology"/>
<dbReference type="SUPFAM" id="SSF47203">
    <property type="entry name" value="Acyl-CoA dehydrogenase C-terminal domain-like"/>
    <property type="match status" value="1"/>
</dbReference>
<dbReference type="Gene3D" id="1.20.140.10">
    <property type="entry name" value="Butyryl-CoA Dehydrogenase, subunit A, domain 3"/>
    <property type="match status" value="1"/>
</dbReference>
<evidence type="ECO:0000256" key="3">
    <source>
        <dbReference type="ARBA" id="ARBA00022827"/>
    </source>
</evidence>
<keyword evidence="9" id="KW-1185">Reference proteome</keyword>
<dbReference type="Gene3D" id="2.40.110.10">
    <property type="entry name" value="Butyryl-CoA Dehydrogenase, subunit A, domain 2"/>
    <property type="match status" value="1"/>
</dbReference>
<dbReference type="Proteomes" id="UP000057737">
    <property type="component" value="Unassembled WGS sequence"/>
</dbReference>
<dbReference type="InterPro" id="IPR036250">
    <property type="entry name" value="AcylCo_DH-like_C"/>
</dbReference>
<dbReference type="EMBL" id="LNCU01000058">
    <property type="protein sequence ID" value="KWV55962.1"/>
    <property type="molecule type" value="Genomic_DNA"/>
</dbReference>
<gene>
    <name evidence="8" type="ORF">AS156_05270</name>
</gene>
<evidence type="ECO:0000313" key="9">
    <source>
        <dbReference type="Proteomes" id="UP000057737"/>
    </source>
</evidence>
<feature type="domain" description="Acyl-CoA dehydrogenase/oxidase C-terminal" evidence="6">
    <location>
        <begin position="129"/>
        <end position="278"/>
    </location>
</feature>
<dbReference type="SUPFAM" id="SSF56645">
    <property type="entry name" value="Acyl-CoA dehydrogenase NM domain-like"/>
    <property type="match status" value="1"/>
</dbReference>
<evidence type="ECO:0000256" key="2">
    <source>
        <dbReference type="ARBA" id="ARBA00022630"/>
    </source>
</evidence>
<evidence type="ECO:0000313" key="8">
    <source>
        <dbReference type="EMBL" id="KWV55962.1"/>
    </source>
</evidence>
<keyword evidence="4 5" id="KW-0560">Oxidoreductase</keyword>
<feature type="domain" description="Acyl-CoA oxidase/dehydrogenase middle" evidence="7">
    <location>
        <begin position="24"/>
        <end position="116"/>
    </location>
</feature>
<keyword evidence="3 5" id="KW-0274">FAD</keyword>
<comment type="similarity">
    <text evidence="1 5">Belongs to the acyl-CoA dehydrogenase family.</text>
</comment>
<sequence length="280" mass="31385">MFHLHGEQKARYLDPLLSGVKRYCFAMTEPSGGSDPARAVLTNAKRDGDSWVINGSKLWISFFEDADGVLVFARQTQMKDSTSISMFAVEKGNPGLIARPVPMLGGMMTYQLTFDSCRVDELALIGTEGAGFKVAQQELSTARFEIGAKALGIAQRCYDMMVEHAKQRIVFESPLSEKQAIQSMIVDSWIEIQQHRLMLYACAEKDDRGEDTRTEASVVKMTCAEMVGRVIDRAIQIHGATGCTYESPLAHWYDNQRMSRIYDGPTEVHKYRVLARRLLA</sequence>
<dbReference type="Pfam" id="PF02770">
    <property type="entry name" value="Acyl-CoA_dh_M"/>
    <property type="match status" value="1"/>
</dbReference>
<dbReference type="PANTHER" id="PTHR48083">
    <property type="entry name" value="MEDIUM-CHAIN SPECIFIC ACYL-COA DEHYDROGENASE, MITOCHONDRIAL-RELATED"/>
    <property type="match status" value="1"/>
</dbReference>
<organism evidence="8 9">
    <name type="scientific">Bradyrhizobium macuxiense</name>
    <dbReference type="NCBI Taxonomy" id="1755647"/>
    <lineage>
        <taxon>Bacteria</taxon>
        <taxon>Pseudomonadati</taxon>
        <taxon>Pseudomonadota</taxon>
        <taxon>Alphaproteobacteria</taxon>
        <taxon>Hyphomicrobiales</taxon>
        <taxon>Nitrobacteraceae</taxon>
        <taxon>Bradyrhizobium</taxon>
    </lineage>
</organism>
<protein>
    <recommendedName>
        <fullName evidence="10">Acyl-CoA dehydrogenase</fullName>
    </recommendedName>
</protein>
<evidence type="ECO:0000256" key="1">
    <source>
        <dbReference type="ARBA" id="ARBA00009347"/>
    </source>
</evidence>
<dbReference type="InterPro" id="IPR050741">
    <property type="entry name" value="Acyl-CoA_dehydrogenase"/>
</dbReference>
<dbReference type="CDD" id="cd00567">
    <property type="entry name" value="ACAD"/>
    <property type="match status" value="1"/>
</dbReference>
<dbReference type="InterPro" id="IPR046373">
    <property type="entry name" value="Acyl-CoA_Oxase/DH_mid-dom_sf"/>
</dbReference>